<name>A0AC35G290_9BILA</name>
<organism evidence="1 2">
    <name type="scientific">Panagrolaimus sp. PS1159</name>
    <dbReference type="NCBI Taxonomy" id="55785"/>
    <lineage>
        <taxon>Eukaryota</taxon>
        <taxon>Metazoa</taxon>
        <taxon>Ecdysozoa</taxon>
        <taxon>Nematoda</taxon>
        <taxon>Chromadorea</taxon>
        <taxon>Rhabditida</taxon>
        <taxon>Tylenchina</taxon>
        <taxon>Panagrolaimomorpha</taxon>
        <taxon>Panagrolaimoidea</taxon>
        <taxon>Panagrolaimidae</taxon>
        <taxon>Panagrolaimus</taxon>
    </lineage>
</organism>
<evidence type="ECO:0000313" key="2">
    <source>
        <dbReference type="WBParaSite" id="PS1159_v2.g23296.t1"/>
    </source>
</evidence>
<evidence type="ECO:0000313" key="1">
    <source>
        <dbReference type="Proteomes" id="UP000887580"/>
    </source>
</evidence>
<dbReference type="WBParaSite" id="PS1159_v2.g23296.t1">
    <property type="protein sequence ID" value="PS1159_v2.g23296.t1"/>
    <property type="gene ID" value="PS1159_v2.g23296"/>
</dbReference>
<dbReference type="Proteomes" id="UP000887580">
    <property type="component" value="Unplaced"/>
</dbReference>
<protein>
    <submittedName>
        <fullName evidence="2">Uncharacterized protein</fullName>
    </submittedName>
</protein>
<proteinExistence type="predicted"/>
<sequence length="394" mass="45911">MYFPLKFISMKFVISRRQKKSKENQHYVKSNTKVDILDGQFGGDIRNIEEMEHKQCLPKEHPMAGDCVFFDASNANGWWLTIGMAQRSNNIINLFFILKVPGLGTFVNEELPHTSNVKSIQSETEYLTESGFRIYCIEAMKKWHISFNGFLVPAQFCQPNLKRIGSEIPPQEAMQKVASSFELIWENHGEYFDFDVECSPEAIARSIATEPWSKELFEKLKATHQTHYEQFGKLKGVFNVGEFRTPTEIVMTSMRDHTITKYRNWAQIRRYIMIIYHLEDGTCIHTSVISMPETVFTQLQFGYVITPELKKLPVDYIDLQLPYLGENKKFPKKFHYSFRAGNMNYDVNVESKDMVNFKMGETQACYIEENMCEFVANGKKGYGFAEIEYRIEPY</sequence>
<reference evidence="2" key="1">
    <citation type="submission" date="2022-11" db="UniProtKB">
        <authorList>
            <consortium name="WormBaseParasite"/>
        </authorList>
    </citation>
    <scope>IDENTIFICATION</scope>
</reference>
<accession>A0AC35G290</accession>